<feature type="domain" description="SLH" evidence="4">
    <location>
        <begin position="1363"/>
        <end position="1426"/>
    </location>
</feature>
<dbReference type="SMART" id="SM00060">
    <property type="entry name" value="FN3"/>
    <property type="match status" value="3"/>
</dbReference>
<dbReference type="InterPro" id="IPR036116">
    <property type="entry name" value="FN3_sf"/>
</dbReference>
<dbReference type="InterPro" id="IPR036415">
    <property type="entry name" value="Lamin_tail_dom_sf"/>
</dbReference>
<dbReference type="Pfam" id="PF00395">
    <property type="entry name" value="SLH"/>
    <property type="match status" value="3"/>
</dbReference>
<keyword evidence="7" id="KW-1185">Reference proteome</keyword>
<dbReference type="SUPFAM" id="SSF49373">
    <property type="entry name" value="Invasin/intimin cell-adhesion fragments"/>
    <property type="match status" value="1"/>
</dbReference>
<dbReference type="InterPro" id="IPR013783">
    <property type="entry name" value="Ig-like_fold"/>
</dbReference>
<dbReference type="SMART" id="SM00635">
    <property type="entry name" value="BID_2"/>
    <property type="match status" value="1"/>
</dbReference>
<dbReference type="InterPro" id="IPR050964">
    <property type="entry name" value="Striated_Muscle_Regulatory"/>
</dbReference>
<feature type="domain" description="SLH" evidence="4">
    <location>
        <begin position="1430"/>
        <end position="1485"/>
    </location>
</feature>
<dbReference type="RefSeq" id="WP_094014028.1">
    <property type="nucleotide sequence ID" value="NZ_NMQW01000008.1"/>
</dbReference>
<dbReference type="PROSITE" id="PS51841">
    <property type="entry name" value="LTD"/>
    <property type="match status" value="2"/>
</dbReference>
<dbReference type="Proteomes" id="UP000215509">
    <property type="component" value="Unassembled WGS sequence"/>
</dbReference>
<gene>
    <name evidence="6" type="ORF">CF651_06485</name>
</gene>
<dbReference type="Pfam" id="PF00041">
    <property type="entry name" value="fn3"/>
    <property type="match status" value="1"/>
</dbReference>
<feature type="domain" description="Fibronectin type-III" evidence="3">
    <location>
        <begin position="592"/>
        <end position="686"/>
    </location>
</feature>
<feature type="region of interest" description="Disordered" evidence="2">
    <location>
        <begin position="1091"/>
        <end position="1124"/>
    </location>
</feature>
<dbReference type="OrthoDB" id="9772095at2"/>
<evidence type="ECO:0000259" key="3">
    <source>
        <dbReference type="PROSITE" id="PS50853"/>
    </source>
</evidence>
<feature type="domain" description="LTD" evidence="5">
    <location>
        <begin position="398"/>
        <end position="547"/>
    </location>
</feature>
<dbReference type="SUPFAM" id="SSF74853">
    <property type="entry name" value="Lamin A/C globular tail domain"/>
    <property type="match status" value="2"/>
</dbReference>
<keyword evidence="1" id="KW-0677">Repeat</keyword>
<dbReference type="CDD" id="cd00063">
    <property type="entry name" value="FN3"/>
    <property type="match status" value="1"/>
</dbReference>
<feature type="domain" description="LTD" evidence="5">
    <location>
        <begin position="29"/>
        <end position="194"/>
    </location>
</feature>
<dbReference type="Gene3D" id="2.60.40.1080">
    <property type="match status" value="1"/>
</dbReference>
<dbReference type="Gene3D" id="2.60.40.10">
    <property type="entry name" value="Immunoglobulins"/>
    <property type="match status" value="3"/>
</dbReference>
<protein>
    <submittedName>
        <fullName evidence="6">Uncharacterized protein</fullName>
    </submittedName>
</protein>
<name>A0A229UV85_9BACL</name>
<reference evidence="6 7" key="1">
    <citation type="submission" date="2017-07" db="EMBL/GenBank/DDBJ databases">
        <title>Genome sequencing and assembly of Paenibacillus rigui.</title>
        <authorList>
            <person name="Mayilraj S."/>
        </authorList>
    </citation>
    <scope>NUCLEOTIDE SEQUENCE [LARGE SCALE GENOMIC DNA]</scope>
    <source>
        <strain evidence="6 7">JCM 16352</strain>
    </source>
</reference>
<organism evidence="6 7">
    <name type="scientific">Paenibacillus rigui</name>
    <dbReference type="NCBI Taxonomy" id="554312"/>
    <lineage>
        <taxon>Bacteria</taxon>
        <taxon>Bacillati</taxon>
        <taxon>Bacillota</taxon>
        <taxon>Bacilli</taxon>
        <taxon>Bacillales</taxon>
        <taxon>Paenibacillaceae</taxon>
        <taxon>Paenibacillus</taxon>
    </lineage>
</organism>
<dbReference type="PANTHER" id="PTHR13817">
    <property type="entry name" value="TITIN"/>
    <property type="match status" value="1"/>
</dbReference>
<dbReference type="Pfam" id="PF02368">
    <property type="entry name" value="Big_2"/>
    <property type="match status" value="1"/>
</dbReference>
<comment type="caution">
    <text evidence="6">The sequence shown here is derived from an EMBL/GenBank/DDBJ whole genome shotgun (WGS) entry which is preliminary data.</text>
</comment>
<dbReference type="InterPro" id="IPR001322">
    <property type="entry name" value="Lamin_tail_dom"/>
</dbReference>
<dbReference type="Gene3D" id="2.60.40.1260">
    <property type="entry name" value="Lamin Tail domain"/>
    <property type="match status" value="1"/>
</dbReference>
<proteinExistence type="predicted"/>
<evidence type="ECO:0000256" key="1">
    <source>
        <dbReference type="ARBA" id="ARBA00022737"/>
    </source>
</evidence>
<dbReference type="Pfam" id="PF00932">
    <property type="entry name" value="LTD"/>
    <property type="match status" value="2"/>
</dbReference>
<dbReference type="InterPro" id="IPR008964">
    <property type="entry name" value="Invasin/intimin_cell_adhesion"/>
</dbReference>
<dbReference type="PROSITE" id="PS51257">
    <property type="entry name" value="PROKAR_LIPOPROTEIN"/>
    <property type="match status" value="1"/>
</dbReference>
<dbReference type="SUPFAM" id="SSF49265">
    <property type="entry name" value="Fibronectin type III"/>
    <property type="match status" value="2"/>
</dbReference>
<accession>A0A229UV85</accession>
<evidence type="ECO:0000259" key="4">
    <source>
        <dbReference type="PROSITE" id="PS51272"/>
    </source>
</evidence>
<dbReference type="PROSITE" id="PS50853">
    <property type="entry name" value="FN3"/>
    <property type="match status" value="2"/>
</dbReference>
<dbReference type="InterPro" id="IPR003961">
    <property type="entry name" value="FN3_dom"/>
</dbReference>
<dbReference type="EMBL" id="NMQW01000008">
    <property type="protein sequence ID" value="OXM87280.1"/>
    <property type="molecule type" value="Genomic_DNA"/>
</dbReference>
<dbReference type="InterPro" id="IPR003343">
    <property type="entry name" value="Big_2"/>
</dbReference>
<feature type="domain" description="Fibronectin type-III" evidence="3">
    <location>
        <begin position="220"/>
        <end position="314"/>
    </location>
</feature>
<evidence type="ECO:0000313" key="7">
    <source>
        <dbReference type="Proteomes" id="UP000215509"/>
    </source>
</evidence>
<dbReference type="PANTHER" id="PTHR13817:SF73">
    <property type="entry name" value="FIBRONECTIN TYPE-III DOMAIN-CONTAINING PROTEIN"/>
    <property type="match status" value="1"/>
</dbReference>
<sequence>MKNYRHHKLAITMLVMTILQGCLTGLFVPSKLYALTAAPELLITEIVAASGGSNQAYEYVEIYNHTSQEINLNNYKLRYYSASPYTTFANEWTFVNKTIAPRSAMVLWLQKFDNLNNPSGPNSLADFNSNYGAALSQDQLYPVKLTTSGQGLHDTAKRRITLANVSGTIVVSAYINDGAADGIKDKGIVYSYPGSGIEMTKVANSQTATPGSLINGQIPGPNPPAGVTAQPSDQSVTLSWTANEEANIASYKVYQQGAAQPATVTDTIYRVTGLINETEYKFRVTAVDTNGNESAGSSIAAAIPQLIVDTTPPEQPTGLTASTGLGTVGLSWSPNHENDIAGYRVFMDGALLTTVSAATYRTQLASLTPGRAYPFQLTALDKAGNESVKSAAVRAVPDTAPVPALLITELVPDTDNHYTGYDAFEYVELYNNSLEAIDLKGYTLKLESSDPAKSWQQSIEQTAVLRPKQTVVLWTRKAELAHLDKEAFNRNFYASYMAKYAAEDSIIFVDGVSGLINSGKQTVVLQDAEGKETVRASYNDSATDVKTNTSIVFSYPVDGTNRMRKTEAKAVPTPGQLISGQLAAIPGSDVQPPAVPSGVEAAAGNGQVTLSWSPNTELDLAAYRIYRNGKPELEVPLGQRQAIVSMLTGNVDYSFTLSAVDIYGNESPQSIAVHAVPGHQSITQQDRSEAVDTALFPDFWNMSQPGLVVPGLVEDVVPQGMAYDKEKDWLLISNYREDGRPSTLSVIDAKTNRMIKSLNLYQENNTPYTGHAGGVAISRSNVWIASGSYLYRIPLETIVQAENQDQVSFADKILTPTRASLAAYHNGVLWVGEYYEEPGYPTDSSHKLMNRDQEMYGAWLAGYKLDDVSDRPAPDHPSVNDALVPDYILSIPGNIQGVDVLDDQIILTQSFTRAKGSSLVRYKQPLGQVPDTTVSLGQYPVPVWFLDSQSRIESNGELAAPPMAEGVVDREGKLYVLFESGANAYRTTALQPLDRVQVLDLSVWKGYGNISIQGAPNVLVQGTEAQLHALQNKGNAPAVDVTSDTVFTSSNPSAALVSAQGWLTAAAPGSTVITATYGGRSSEARVSVHAKHRSNNPSSGTTGVMIPEPASAGEAPNVGNQTMLQPEDGVVDQDRATVMLTGNQRAVVLPGTLLENKQLQLANDKVSLMFSKETLQSIRTQLGTAGGTVQDTKLFFQLKWLDADSRMESFMLASQINHAQISAASEIMDVSLSLQAKNGQIPVSVSDQPIAAIFQVSGKANPALLGVYRILDDGKLQYVGGRMKDGSMEVSIDAFGSYAVLEYNKAYNDLPADHWASAAIKELTARHIVQGTSDGQFSPDGYITRAEFTALLARGLGLRAQGGKAFFTDVPSDAWYADPVAASVEAGIIRGEGEGTFEPEGKVTREQMAAMLVRACEVRTGQKEGGSREGASFADESQISTWARPYARSAVQWGLMNGKEADRLDPRSFATRAESAQVIWNLLHK</sequence>
<evidence type="ECO:0000259" key="5">
    <source>
        <dbReference type="PROSITE" id="PS51841"/>
    </source>
</evidence>
<dbReference type="PROSITE" id="PS51272">
    <property type="entry name" value="SLH"/>
    <property type="match status" value="3"/>
</dbReference>
<feature type="domain" description="SLH" evidence="4">
    <location>
        <begin position="1303"/>
        <end position="1362"/>
    </location>
</feature>
<evidence type="ECO:0000313" key="6">
    <source>
        <dbReference type="EMBL" id="OXM87280.1"/>
    </source>
</evidence>
<evidence type="ECO:0000256" key="2">
    <source>
        <dbReference type="SAM" id="MobiDB-lite"/>
    </source>
</evidence>
<dbReference type="InterPro" id="IPR001119">
    <property type="entry name" value="SLH_dom"/>
</dbReference>